<reference evidence="2" key="1">
    <citation type="journal article" date="2019" name="Int. J. Syst. Evol. Microbiol.">
        <title>The Global Catalogue of Microorganisms (GCM) 10K type strain sequencing project: providing services to taxonomists for standard genome sequencing and annotation.</title>
        <authorList>
            <consortium name="The Broad Institute Genomics Platform"/>
            <consortium name="The Broad Institute Genome Sequencing Center for Infectious Disease"/>
            <person name="Wu L."/>
            <person name="Ma J."/>
        </authorList>
    </citation>
    <scope>NUCLEOTIDE SEQUENCE [LARGE SCALE GENOMIC DNA]</scope>
    <source>
        <strain evidence="2">CGMCC 1.12990</strain>
    </source>
</reference>
<accession>A0ABQ1WVL8</accession>
<dbReference type="EMBL" id="BMGS01000005">
    <property type="protein sequence ID" value="GGG44361.1"/>
    <property type="molecule type" value="Genomic_DNA"/>
</dbReference>
<dbReference type="Proteomes" id="UP000601361">
    <property type="component" value="Unassembled WGS sequence"/>
</dbReference>
<proteinExistence type="predicted"/>
<sequence length="53" mass="5973">MPATWGCIAASKQVIKLYWFSPPCPAASANLLSDARRGQRYWQLLPATAYCWL</sequence>
<evidence type="ECO:0000313" key="2">
    <source>
        <dbReference type="Proteomes" id="UP000601361"/>
    </source>
</evidence>
<name>A0ABQ1WVL8_9BACT</name>
<keyword evidence="2" id="KW-1185">Reference proteome</keyword>
<organism evidence="1 2">
    <name type="scientific">Hymenobacter glacieicola</name>
    <dbReference type="NCBI Taxonomy" id="1562124"/>
    <lineage>
        <taxon>Bacteria</taxon>
        <taxon>Pseudomonadati</taxon>
        <taxon>Bacteroidota</taxon>
        <taxon>Cytophagia</taxon>
        <taxon>Cytophagales</taxon>
        <taxon>Hymenobacteraceae</taxon>
        <taxon>Hymenobacter</taxon>
    </lineage>
</organism>
<evidence type="ECO:0000313" key="1">
    <source>
        <dbReference type="EMBL" id="GGG44361.1"/>
    </source>
</evidence>
<gene>
    <name evidence="1" type="ORF">GCM10011378_20890</name>
</gene>
<comment type="caution">
    <text evidence="1">The sequence shown here is derived from an EMBL/GenBank/DDBJ whole genome shotgun (WGS) entry which is preliminary data.</text>
</comment>
<protein>
    <submittedName>
        <fullName evidence="1">Uncharacterized protein</fullName>
    </submittedName>
</protein>